<dbReference type="Pfam" id="PF07985">
    <property type="entry name" value="SRR1"/>
    <property type="match status" value="1"/>
</dbReference>
<feature type="region of interest" description="Disordered" evidence="2">
    <location>
        <begin position="1"/>
        <end position="62"/>
    </location>
</feature>
<gene>
    <name evidence="4" type="ORF">LUZ61_016837</name>
</gene>
<comment type="caution">
    <text evidence="4">The sequence shown here is derived from an EMBL/GenBank/DDBJ whole genome shotgun (WGS) entry which is preliminary data.</text>
</comment>
<dbReference type="InterPro" id="IPR040044">
    <property type="entry name" value="SRR1L"/>
</dbReference>
<evidence type="ECO:0000259" key="3">
    <source>
        <dbReference type="Pfam" id="PF07985"/>
    </source>
</evidence>
<evidence type="ECO:0000256" key="1">
    <source>
        <dbReference type="ARBA" id="ARBA00009856"/>
    </source>
</evidence>
<sequence length="316" mass="35570">MSASPAVLSPNPNPNPNPSSKPDHDGWTIVDRSRRRNRSRSTSGDRRLSQSQTLTFDPSSLVPTPWTPMDPMVDFFRSASILRKIHSTIDRLEKSKFYKRFISRLNDSEIRNGLVKIRVPVSGSGLHPIRLVAYGIGSIELYPAPQLQLALVTLLSRQLGADVASAEIFDPVLSATECHVVEQLGFKVVTTNEHGCRKVTPETPTLFFMPHCEAVLYNSLLRTNWLPSNLRRMVVIGNSFREYVRYVSEAGKCVGSVKIEKVAGCVLESTKFAREVEVELELGREETDLGLFQAFHDTCWHFFDVNDDSDLFKVNF</sequence>
<proteinExistence type="inferred from homology"/>
<organism evidence="4 5">
    <name type="scientific">Rhynchospora tenuis</name>
    <dbReference type="NCBI Taxonomy" id="198213"/>
    <lineage>
        <taxon>Eukaryota</taxon>
        <taxon>Viridiplantae</taxon>
        <taxon>Streptophyta</taxon>
        <taxon>Embryophyta</taxon>
        <taxon>Tracheophyta</taxon>
        <taxon>Spermatophyta</taxon>
        <taxon>Magnoliopsida</taxon>
        <taxon>Liliopsida</taxon>
        <taxon>Poales</taxon>
        <taxon>Cyperaceae</taxon>
        <taxon>Cyperoideae</taxon>
        <taxon>Rhynchosporeae</taxon>
        <taxon>Rhynchospora</taxon>
    </lineage>
</organism>
<evidence type="ECO:0000256" key="2">
    <source>
        <dbReference type="SAM" id="MobiDB-lite"/>
    </source>
</evidence>
<feature type="compositionally biased region" description="Polar residues" evidence="2">
    <location>
        <begin position="49"/>
        <end position="62"/>
    </location>
</feature>
<dbReference type="PANTHER" id="PTHR28626:SF3">
    <property type="entry name" value="SRR1-LIKE PROTEIN"/>
    <property type="match status" value="1"/>
</dbReference>
<dbReference type="AlphaFoldDB" id="A0AAD5Z6A7"/>
<name>A0AAD5Z6A7_9POAL</name>
<reference evidence="4 5" key="1">
    <citation type="journal article" date="2022" name="Cell">
        <title>Repeat-based holocentromeres influence genome architecture and karyotype evolution.</title>
        <authorList>
            <person name="Hofstatter P.G."/>
            <person name="Thangavel G."/>
            <person name="Lux T."/>
            <person name="Neumann P."/>
            <person name="Vondrak T."/>
            <person name="Novak P."/>
            <person name="Zhang M."/>
            <person name="Costa L."/>
            <person name="Castellani M."/>
            <person name="Scott A."/>
            <person name="Toegelov H."/>
            <person name="Fuchs J."/>
            <person name="Mata-Sucre Y."/>
            <person name="Dias Y."/>
            <person name="Vanzela A.L.L."/>
            <person name="Huettel B."/>
            <person name="Almeida C.C.S."/>
            <person name="Simkova H."/>
            <person name="Souza G."/>
            <person name="Pedrosa-Harand A."/>
            <person name="Macas J."/>
            <person name="Mayer K.F.X."/>
            <person name="Houben A."/>
            <person name="Marques A."/>
        </authorList>
    </citation>
    <scope>NUCLEOTIDE SEQUENCE [LARGE SCALE GENOMIC DNA]</scope>
    <source>
        <strain evidence="4">RhyTen1mFocal</strain>
    </source>
</reference>
<dbReference type="EMBL" id="JAMRDG010000002">
    <property type="protein sequence ID" value="KAJ3687673.1"/>
    <property type="molecule type" value="Genomic_DNA"/>
</dbReference>
<dbReference type="PANTHER" id="PTHR28626">
    <property type="entry name" value="SRR1-LIKE PROTEIN"/>
    <property type="match status" value="1"/>
</dbReference>
<dbReference type="InterPro" id="IPR012942">
    <property type="entry name" value="SRR1-like"/>
</dbReference>
<dbReference type="GO" id="GO:0005634">
    <property type="term" value="C:nucleus"/>
    <property type="evidence" value="ECO:0007669"/>
    <property type="project" value="TreeGrafter"/>
</dbReference>
<dbReference type="Proteomes" id="UP001210211">
    <property type="component" value="Unassembled WGS sequence"/>
</dbReference>
<accession>A0AAD5Z6A7</accession>
<protein>
    <recommendedName>
        <fullName evidence="3">SRR1-like domain-containing protein</fullName>
    </recommendedName>
</protein>
<keyword evidence="5" id="KW-1185">Reference proteome</keyword>
<evidence type="ECO:0000313" key="4">
    <source>
        <dbReference type="EMBL" id="KAJ3687673.1"/>
    </source>
</evidence>
<feature type="domain" description="SRR1-like" evidence="3">
    <location>
        <begin position="129"/>
        <end position="302"/>
    </location>
</feature>
<dbReference type="GO" id="GO:0005737">
    <property type="term" value="C:cytoplasm"/>
    <property type="evidence" value="ECO:0007669"/>
    <property type="project" value="TreeGrafter"/>
</dbReference>
<comment type="similarity">
    <text evidence="1">Belongs to the SRR1 family.</text>
</comment>
<evidence type="ECO:0000313" key="5">
    <source>
        <dbReference type="Proteomes" id="UP001210211"/>
    </source>
</evidence>